<accession>A0AAX4H696</accession>
<proteinExistence type="predicted"/>
<reference evidence="2 3" key="1">
    <citation type="submission" date="2023-10" db="EMBL/GenBank/DDBJ databases">
        <title>Draft Genome Sequence of Candida saopaulonensis from a very Premature Infant with Sepsis.</title>
        <authorList>
            <person name="Ning Y."/>
            <person name="Dai R."/>
            <person name="Xiao M."/>
            <person name="Xu Y."/>
            <person name="Yan Q."/>
            <person name="Zhang L."/>
        </authorList>
    </citation>
    <scope>NUCLEOTIDE SEQUENCE [LARGE SCALE GENOMIC DNA]</scope>
    <source>
        <strain evidence="2 3">19XY460</strain>
    </source>
</reference>
<feature type="region of interest" description="Disordered" evidence="1">
    <location>
        <begin position="1"/>
        <end position="97"/>
    </location>
</feature>
<dbReference type="KEGG" id="asau:88171599"/>
<dbReference type="GeneID" id="88171599"/>
<feature type="compositionally biased region" description="Basic and acidic residues" evidence="1">
    <location>
        <begin position="307"/>
        <end position="316"/>
    </location>
</feature>
<keyword evidence="3" id="KW-1185">Reference proteome</keyword>
<gene>
    <name evidence="2" type="ORF">PUMCH_000530</name>
</gene>
<evidence type="ECO:0008006" key="4">
    <source>
        <dbReference type="Google" id="ProtNLM"/>
    </source>
</evidence>
<dbReference type="AlphaFoldDB" id="A0AAX4H696"/>
<organism evidence="2 3">
    <name type="scientific">Australozyma saopauloensis</name>
    <dbReference type="NCBI Taxonomy" id="291208"/>
    <lineage>
        <taxon>Eukaryota</taxon>
        <taxon>Fungi</taxon>
        <taxon>Dikarya</taxon>
        <taxon>Ascomycota</taxon>
        <taxon>Saccharomycotina</taxon>
        <taxon>Pichiomycetes</taxon>
        <taxon>Metschnikowiaceae</taxon>
        <taxon>Australozyma</taxon>
    </lineage>
</organism>
<dbReference type="PANTHER" id="PTHR43482">
    <property type="entry name" value="PROTEIN AST1-RELATED"/>
    <property type="match status" value="1"/>
</dbReference>
<evidence type="ECO:0000313" key="3">
    <source>
        <dbReference type="Proteomes" id="UP001338582"/>
    </source>
</evidence>
<name>A0AAX4H696_9ASCO</name>
<dbReference type="EMBL" id="CP138894">
    <property type="protein sequence ID" value="WPK23295.1"/>
    <property type="molecule type" value="Genomic_DNA"/>
</dbReference>
<feature type="region of interest" description="Disordered" evidence="1">
    <location>
        <begin position="300"/>
        <end position="319"/>
    </location>
</feature>
<dbReference type="Gene3D" id="3.90.180.10">
    <property type="entry name" value="Medium-chain alcohol dehydrogenases, catalytic domain"/>
    <property type="match status" value="1"/>
</dbReference>
<dbReference type="RefSeq" id="XP_062875682.1">
    <property type="nucleotide sequence ID" value="XM_063019612.1"/>
</dbReference>
<dbReference type="InterPro" id="IPR011032">
    <property type="entry name" value="GroES-like_sf"/>
</dbReference>
<dbReference type="SUPFAM" id="SSF50129">
    <property type="entry name" value="GroES-like"/>
    <property type="match status" value="1"/>
</dbReference>
<feature type="compositionally biased region" description="Basic and acidic residues" evidence="1">
    <location>
        <begin position="64"/>
        <end position="75"/>
    </location>
</feature>
<evidence type="ECO:0000256" key="1">
    <source>
        <dbReference type="SAM" id="MobiDB-lite"/>
    </source>
</evidence>
<dbReference type="Proteomes" id="UP001338582">
    <property type="component" value="Chromosome 1"/>
</dbReference>
<dbReference type="PANTHER" id="PTHR43482:SF1">
    <property type="entry name" value="PROTEIN AST1-RELATED"/>
    <property type="match status" value="1"/>
</dbReference>
<protein>
    <recommendedName>
        <fullName evidence="4">Alcohol dehydrogenase N-terminal domain-containing protein</fullName>
    </recommendedName>
</protein>
<sequence>MASGTGFSDIPLNETDVVDPLDVKTPIDQSSHQKEAKMLPAIPGSDSLVLGSATTFSEEEEKDSPEMNKSEENKIPSKQPKQRKSVGFAPEPEEDLQEHHRYLEMRKREKLKDNPFWKLPSELAYLDRKDGQHAVDTLPAVKTSKTLKLKDIPDRPTRAIKEISTVNKSTAINFHYSEFKFPLPANRMMVDIQYASVSTLDMTKLSSYTYNISDEKVGLGYNFVGVVSKIGSDYKGSQFLVGTRVFGCTDPAQKKGALQTCIVLSPSDSVIPINDDDFLKVESLDVRLSLKPSSFFAIEDGSQETEEPQKPKEPVKQSKLKLPPKESYEIEDVLTPMAKFATFGALYCRAKQSISAVEDVLRARNTANVLINGADTCLGYTIAQILASSLYSNFLYNLNVYLVVKHQSIPQMEALLSLLGKSDTRRFEIIPFDQPNKDLYLKGETVPIKYREYNLFCLELFEAVLAGKNPLKIPSKEDPRLDLFVDIIGSKKMFQAPVRMEKLLVSRAKQKGLSHLFGENPEPLFLKLMQPKSSGCMYVSYRDFDTPEPTYLVDVLGTSNKSVFSPWSMGWTLAIANLFVNGYTYSEKLELEIRKEWLEEGLQVFKAGELLMKVDKVVDWRNNFRRDIQNIQNYDAEIVFKVEPF</sequence>
<evidence type="ECO:0000313" key="2">
    <source>
        <dbReference type="EMBL" id="WPK23295.1"/>
    </source>
</evidence>
<dbReference type="InterPro" id="IPR052585">
    <property type="entry name" value="Lipid_raft_assoc_Zn_ADH"/>
</dbReference>